<dbReference type="AlphaFoldDB" id="A0A151I2L1"/>
<proteinExistence type="predicted"/>
<evidence type="ECO:0000313" key="3">
    <source>
        <dbReference type="Proteomes" id="UP000078540"/>
    </source>
</evidence>
<sequence>MQGKKTPWKKNPRKISDSIDETSAAAATATAVHHREENNHHRPDQQQKVRDNFAFIELRAENSHRFRNFAILGREATFAIRPPLEDTDLVHWMESAFREIRAYIADLARDPGLSFRPACDLTHEDIWQLVSSLAQSAGGFDIAENFTIHVFKVPANHGRQFNRLTCEDVAKRSILQINNTNNLCFPRLLVVACVNKEGNCVRENCKKHGNP</sequence>
<protein>
    <submittedName>
        <fullName evidence="2">Uncharacterized protein</fullName>
    </submittedName>
</protein>
<organism evidence="2 3">
    <name type="scientific">Atta colombica</name>
    <dbReference type="NCBI Taxonomy" id="520822"/>
    <lineage>
        <taxon>Eukaryota</taxon>
        <taxon>Metazoa</taxon>
        <taxon>Ecdysozoa</taxon>
        <taxon>Arthropoda</taxon>
        <taxon>Hexapoda</taxon>
        <taxon>Insecta</taxon>
        <taxon>Pterygota</taxon>
        <taxon>Neoptera</taxon>
        <taxon>Endopterygota</taxon>
        <taxon>Hymenoptera</taxon>
        <taxon>Apocrita</taxon>
        <taxon>Aculeata</taxon>
        <taxon>Formicoidea</taxon>
        <taxon>Formicidae</taxon>
        <taxon>Myrmicinae</taxon>
        <taxon>Atta</taxon>
    </lineage>
</organism>
<evidence type="ECO:0000313" key="2">
    <source>
        <dbReference type="EMBL" id="KYM81923.1"/>
    </source>
</evidence>
<dbReference type="Proteomes" id="UP000078540">
    <property type="component" value="Unassembled WGS sequence"/>
</dbReference>
<feature type="compositionally biased region" description="Basic residues" evidence="1">
    <location>
        <begin position="1"/>
        <end position="13"/>
    </location>
</feature>
<accession>A0A151I2L1</accession>
<gene>
    <name evidence="2" type="ORF">ALC53_07615</name>
</gene>
<dbReference type="EMBL" id="KQ976527">
    <property type="protein sequence ID" value="KYM81923.1"/>
    <property type="molecule type" value="Genomic_DNA"/>
</dbReference>
<keyword evidence="3" id="KW-1185">Reference proteome</keyword>
<evidence type="ECO:0000256" key="1">
    <source>
        <dbReference type="SAM" id="MobiDB-lite"/>
    </source>
</evidence>
<name>A0A151I2L1_9HYME</name>
<dbReference type="STRING" id="520822.A0A151I2L1"/>
<feature type="compositionally biased region" description="Basic and acidic residues" evidence="1">
    <location>
        <begin position="33"/>
        <end position="47"/>
    </location>
</feature>
<feature type="region of interest" description="Disordered" evidence="1">
    <location>
        <begin position="1"/>
        <end position="47"/>
    </location>
</feature>
<reference evidence="2 3" key="1">
    <citation type="submission" date="2015-09" db="EMBL/GenBank/DDBJ databases">
        <title>Atta colombica WGS genome.</title>
        <authorList>
            <person name="Nygaard S."/>
            <person name="Hu H."/>
            <person name="Boomsma J."/>
            <person name="Zhang G."/>
        </authorList>
    </citation>
    <scope>NUCLEOTIDE SEQUENCE [LARGE SCALE GENOMIC DNA]</scope>
    <source>
        <strain evidence="2">Treedump-2</strain>
        <tissue evidence="2">Whole body</tissue>
    </source>
</reference>